<dbReference type="PANTHER" id="PTHR30055">
    <property type="entry name" value="HTH-TYPE TRANSCRIPTIONAL REGULATOR RUTR"/>
    <property type="match status" value="1"/>
</dbReference>
<feature type="DNA-binding region" description="H-T-H motif" evidence="4">
    <location>
        <begin position="31"/>
        <end position="50"/>
    </location>
</feature>
<keyword evidence="2 4" id="KW-0238">DNA-binding</keyword>
<sequence>MIKYQTSNKTQQALINAAGELAAEDGFNAITTRNIAERSGENIGSIHYHFGSKEKLFEATLLTACQGWIDNPLVEVLVDCNLQSKDGQAEAIRRAITRVTNLLFDKEVPSWYCRAVYQVMQTDNKLRDVFFDAVMEEELEQVGKLLNVIDPTLSEELRTQHFLLLFTPLFFHADYRGAILQRLGKEEYSEEYLDALLENCIHQALLRYRLPVA</sequence>
<dbReference type="PRINTS" id="PR00455">
    <property type="entry name" value="HTHTETR"/>
</dbReference>
<dbReference type="Gene3D" id="1.10.357.10">
    <property type="entry name" value="Tetracycline Repressor, domain 2"/>
    <property type="match status" value="1"/>
</dbReference>
<dbReference type="SUPFAM" id="SSF46689">
    <property type="entry name" value="Homeodomain-like"/>
    <property type="match status" value="1"/>
</dbReference>
<dbReference type="InterPro" id="IPR009057">
    <property type="entry name" value="Homeodomain-like_sf"/>
</dbReference>
<proteinExistence type="predicted"/>
<dbReference type="Proteomes" id="UP000199409">
    <property type="component" value="Unassembled WGS sequence"/>
</dbReference>
<dbReference type="Pfam" id="PF00440">
    <property type="entry name" value="TetR_N"/>
    <property type="match status" value="1"/>
</dbReference>
<gene>
    <name evidence="6" type="ORF">SAMN05660420_01972</name>
</gene>
<name>A0A1H4AT84_9BACT</name>
<dbReference type="STRING" id="37625.SAMN05660420_01972"/>
<protein>
    <submittedName>
        <fullName evidence="6">Transcriptional regulator, TetR family</fullName>
    </submittedName>
</protein>
<accession>A0A1H4AT84</accession>
<evidence type="ECO:0000256" key="4">
    <source>
        <dbReference type="PROSITE-ProRule" id="PRU00335"/>
    </source>
</evidence>
<keyword evidence="7" id="KW-1185">Reference proteome</keyword>
<dbReference type="InterPro" id="IPR050109">
    <property type="entry name" value="HTH-type_TetR-like_transc_reg"/>
</dbReference>
<evidence type="ECO:0000256" key="2">
    <source>
        <dbReference type="ARBA" id="ARBA00023125"/>
    </source>
</evidence>
<evidence type="ECO:0000256" key="3">
    <source>
        <dbReference type="ARBA" id="ARBA00023163"/>
    </source>
</evidence>
<dbReference type="GO" id="GO:0000976">
    <property type="term" value="F:transcription cis-regulatory region binding"/>
    <property type="evidence" value="ECO:0007669"/>
    <property type="project" value="TreeGrafter"/>
</dbReference>
<organism evidence="6 7">
    <name type="scientific">Desulfuromusa kysingii</name>
    <dbReference type="NCBI Taxonomy" id="37625"/>
    <lineage>
        <taxon>Bacteria</taxon>
        <taxon>Pseudomonadati</taxon>
        <taxon>Thermodesulfobacteriota</taxon>
        <taxon>Desulfuromonadia</taxon>
        <taxon>Desulfuromonadales</taxon>
        <taxon>Geopsychrobacteraceae</taxon>
        <taxon>Desulfuromusa</taxon>
    </lineage>
</organism>
<dbReference type="GO" id="GO:0003700">
    <property type="term" value="F:DNA-binding transcription factor activity"/>
    <property type="evidence" value="ECO:0007669"/>
    <property type="project" value="TreeGrafter"/>
</dbReference>
<evidence type="ECO:0000313" key="6">
    <source>
        <dbReference type="EMBL" id="SEA39110.1"/>
    </source>
</evidence>
<dbReference type="PROSITE" id="PS50977">
    <property type="entry name" value="HTH_TETR_2"/>
    <property type="match status" value="1"/>
</dbReference>
<evidence type="ECO:0000259" key="5">
    <source>
        <dbReference type="PROSITE" id="PS50977"/>
    </source>
</evidence>
<reference evidence="6 7" key="1">
    <citation type="submission" date="2016-10" db="EMBL/GenBank/DDBJ databases">
        <authorList>
            <person name="de Groot N.N."/>
        </authorList>
    </citation>
    <scope>NUCLEOTIDE SEQUENCE [LARGE SCALE GENOMIC DNA]</scope>
    <source>
        <strain evidence="6 7">DSM 7343</strain>
    </source>
</reference>
<feature type="domain" description="HTH tetR-type" evidence="5">
    <location>
        <begin position="8"/>
        <end position="68"/>
    </location>
</feature>
<dbReference type="AlphaFoldDB" id="A0A1H4AT84"/>
<dbReference type="EMBL" id="FNQN01000005">
    <property type="protein sequence ID" value="SEA39110.1"/>
    <property type="molecule type" value="Genomic_DNA"/>
</dbReference>
<dbReference type="InterPro" id="IPR001647">
    <property type="entry name" value="HTH_TetR"/>
</dbReference>
<evidence type="ECO:0000313" key="7">
    <source>
        <dbReference type="Proteomes" id="UP000199409"/>
    </source>
</evidence>
<keyword evidence="3" id="KW-0804">Transcription</keyword>
<dbReference type="Gene3D" id="1.10.10.60">
    <property type="entry name" value="Homeodomain-like"/>
    <property type="match status" value="1"/>
</dbReference>
<dbReference type="PANTHER" id="PTHR30055:SF234">
    <property type="entry name" value="HTH-TYPE TRANSCRIPTIONAL REGULATOR BETI"/>
    <property type="match status" value="1"/>
</dbReference>
<dbReference type="RefSeq" id="WP_281242533.1">
    <property type="nucleotide sequence ID" value="NZ_FNQN01000005.1"/>
</dbReference>
<evidence type="ECO:0000256" key="1">
    <source>
        <dbReference type="ARBA" id="ARBA00023015"/>
    </source>
</evidence>
<keyword evidence="1" id="KW-0805">Transcription regulation</keyword>